<protein>
    <recommendedName>
        <fullName evidence="8">ABC3 transporter permease C-terminal domain-containing protein</fullName>
    </recommendedName>
</protein>
<keyword evidence="5 7" id="KW-1133">Transmembrane helix</keyword>
<evidence type="ECO:0000313" key="9">
    <source>
        <dbReference type="EMBL" id="ADI14297.1"/>
    </source>
</evidence>
<name>D7CW34_TRURR</name>
<evidence type="ECO:0000256" key="1">
    <source>
        <dbReference type="ARBA" id="ARBA00004651"/>
    </source>
</evidence>
<dbReference type="HOGENOM" id="CLU_000604_8_6_0"/>
<gene>
    <name evidence="9" type="ordered locus">Trad_1172</name>
</gene>
<evidence type="ECO:0000256" key="2">
    <source>
        <dbReference type="ARBA" id="ARBA00005236"/>
    </source>
</evidence>
<evidence type="ECO:0000313" key="10">
    <source>
        <dbReference type="Proteomes" id="UP000000379"/>
    </source>
</evidence>
<evidence type="ECO:0000256" key="4">
    <source>
        <dbReference type="ARBA" id="ARBA00022692"/>
    </source>
</evidence>
<feature type="transmembrane region" description="Helical" evidence="7">
    <location>
        <begin position="281"/>
        <end position="303"/>
    </location>
</feature>
<dbReference type="AlphaFoldDB" id="D7CW34"/>
<evidence type="ECO:0000256" key="3">
    <source>
        <dbReference type="ARBA" id="ARBA00022475"/>
    </source>
</evidence>
<feature type="transmembrane region" description="Helical" evidence="7">
    <location>
        <begin position="36"/>
        <end position="55"/>
    </location>
</feature>
<dbReference type="EMBL" id="CP002049">
    <property type="protein sequence ID" value="ADI14297.1"/>
    <property type="molecule type" value="Genomic_DNA"/>
</dbReference>
<keyword evidence="6 7" id="KW-0472">Membrane</keyword>
<dbReference type="PANTHER" id="PTHR30489">
    <property type="entry name" value="LIPOPROTEIN-RELEASING SYSTEM TRANSMEMBRANE PROTEIN LOLE"/>
    <property type="match status" value="1"/>
</dbReference>
<dbReference type="eggNOG" id="COG4591">
    <property type="taxonomic scope" value="Bacteria"/>
</dbReference>
<evidence type="ECO:0000256" key="5">
    <source>
        <dbReference type="ARBA" id="ARBA00022989"/>
    </source>
</evidence>
<proteinExistence type="inferred from homology"/>
<feature type="transmembrane region" description="Helical" evidence="7">
    <location>
        <begin position="385"/>
        <end position="403"/>
    </location>
</feature>
<dbReference type="Proteomes" id="UP000000379">
    <property type="component" value="Chromosome"/>
</dbReference>
<keyword evidence="4 7" id="KW-0812">Transmembrane</keyword>
<evidence type="ECO:0000256" key="7">
    <source>
        <dbReference type="SAM" id="Phobius"/>
    </source>
</evidence>
<dbReference type="STRING" id="649638.Trad_1172"/>
<reference evidence="10" key="1">
    <citation type="submission" date="2010-05" db="EMBL/GenBank/DDBJ databases">
        <title>The complete genome of Truepera radiovictris DSM 17093.</title>
        <authorList>
            <consortium name="US DOE Joint Genome Institute (JGI-PGF)"/>
            <person name="Lucas S."/>
            <person name="Copeland A."/>
            <person name="Lapidus A."/>
            <person name="Glavina del Rio T."/>
            <person name="Dalin E."/>
            <person name="Tice H."/>
            <person name="Bruce D."/>
            <person name="Goodwin L."/>
            <person name="Pitluck S."/>
            <person name="Kyrpides N."/>
            <person name="Mavromatis K."/>
            <person name="Ovchinnikova G."/>
            <person name="Munk A.C."/>
            <person name="Detter J.C."/>
            <person name="Han C."/>
            <person name="Tapia R."/>
            <person name="Land M."/>
            <person name="Hauser L."/>
            <person name="Markowitz V."/>
            <person name="Cheng J.-F."/>
            <person name="Hugenholtz P."/>
            <person name="Woyke T."/>
            <person name="Wu D."/>
            <person name="Tindall B."/>
            <person name="Pomrenke H.G."/>
            <person name="Brambilla E."/>
            <person name="Klenk H.-P."/>
            <person name="Eisen J.A."/>
        </authorList>
    </citation>
    <scope>NUCLEOTIDE SEQUENCE [LARGE SCALE GENOMIC DNA]</scope>
    <source>
        <strain evidence="10">DSM 17093 / CIP 108686 / LMG 22925 / RQ-24</strain>
    </source>
</reference>
<sequence length="420" mass="43868">MNTRTPLPTQRGGGARLGPLVRLAWRNLWRQRRRTLLLIVVVAYATLTTVFYWGYTEGVTESMLASQARLLSAPTLVATPAYGDDPDPENALPTLAFLETLRGVPGVRAAAPRLEFYALLRSPYTALGAQVRGVDPALEPAVSDLPGSVTAGRMLEAPGETVLGTELAARLDVRVGERLALDAAALAGPQATGLEVVGLLETGVAAVDDAAVLVHLEDARALTGVDTATGVALDVPRGQEEAVAARVQGALPGGVRAYSLRDLLGPLAAQVDASRLSGIPIGLLFAVLAALAVTSTVVVSVLERQREFGVMAAIGLAPPKLARMVVLEAVFATALGWLTGLALGYALTWTLGTWNLLGAAFAGIFDGFAAYGIGDELYTTSSPRYALYAAAPVAFAAAFALLVPARRVARLRPAQAMRAE</sequence>
<comment type="subcellular location">
    <subcellularLocation>
        <location evidence="1">Cell membrane</location>
        <topology evidence="1">Multi-pass membrane protein</topology>
    </subcellularLocation>
</comment>
<dbReference type="PANTHER" id="PTHR30489:SF0">
    <property type="entry name" value="LIPOPROTEIN-RELEASING SYSTEM TRANSMEMBRANE PROTEIN LOLE"/>
    <property type="match status" value="1"/>
</dbReference>
<feature type="transmembrane region" description="Helical" evidence="7">
    <location>
        <begin position="324"/>
        <end position="347"/>
    </location>
</feature>
<dbReference type="RefSeq" id="WP_013177668.1">
    <property type="nucleotide sequence ID" value="NC_014221.1"/>
</dbReference>
<dbReference type="OrthoDB" id="9809768at2"/>
<dbReference type="GO" id="GO:0044874">
    <property type="term" value="P:lipoprotein localization to outer membrane"/>
    <property type="evidence" value="ECO:0007669"/>
    <property type="project" value="TreeGrafter"/>
</dbReference>
<evidence type="ECO:0000259" key="8">
    <source>
        <dbReference type="Pfam" id="PF02687"/>
    </source>
</evidence>
<evidence type="ECO:0000256" key="6">
    <source>
        <dbReference type="ARBA" id="ARBA00023136"/>
    </source>
</evidence>
<feature type="domain" description="ABC3 transporter permease C-terminal" evidence="8">
    <location>
        <begin position="281"/>
        <end position="411"/>
    </location>
</feature>
<comment type="similarity">
    <text evidence="2">Belongs to the ABC-4 integral membrane protein family. LolC/E subfamily.</text>
</comment>
<dbReference type="GO" id="GO:0098797">
    <property type="term" value="C:plasma membrane protein complex"/>
    <property type="evidence" value="ECO:0007669"/>
    <property type="project" value="TreeGrafter"/>
</dbReference>
<feature type="transmembrane region" description="Helical" evidence="7">
    <location>
        <begin position="353"/>
        <end position="373"/>
    </location>
</feature>
<dbReference type="KEGG" id="tra:Trad_1172"/>
<reference evidence="9 10" key="2">
    <citation type="journal article" date="2011" name="Stand. Genomic Sci.">
        <title>Complete genome sequence of Truepera radiovictrix type strain (RQ-24).</title>
        <authorList>
            <person name="Ivanova N."/>
            <person name="Rohde C."/>
            <person name="Munk C."/>
            <person name="Nolan M."/>
            <person name="Lucas S."/>
            <person name="Del Rio T.G."/>
            <person name="Tice H."/>
            <person name="Deshpande S."/>
            <person name="Cheng J.F."/>
            <person name="Tapia R."/>
            <person name="Han C."/>
            <person name="Goodwin L."/>
            <person name="Pitluck S."/>
            <person name="Liolios K."/>
            <person name="Mavromatis K."/>
            <person name="Mikhailova N."/>
            <person name="Pati A."/>
            <person name="Chen A."/>
            <person name="Palaniappan K."/>
            <person name="Land M."/>
            <person name="Hauser L."/>
            <person name="Chang Y.J."/>
            <person name="Jeffries C.D."/>
            <person name="Brambilla E."/>
            <person name="Rohde M."/>
            <person name="Goker M."/>
            <person name="Tindall B.J."/>
            <person name="Woyke T."/>
            <person name="Bristow J."/>
            <person name="Eisen J.A."/>
            <person name="Markowitz V."/>
            <person name="Hugenholtz P."/>
            <person name="Kyrpides N.C."/>
            <person name="Klenk H.P."/>
            <person name="Lapidus A."/>
        </authorList>
    </citation>
    <scope>NUCLEOTIDE SEQUENCE [LARGE SCALE GENOMIC DNA]</scope>
    <source>
        <strain evidence="10">DSM 17093 / CIP 108686 / LMG 22925 / RQ-24</strain>
    </source>
</reference>
<dbReference type="Pfam" id="PF02687">
    <property type="entry name" value="FtsX"/>
    <property type="match status" value="1"/>
</dbReference>
<keyword evidence="3" id="KW-1003">Cell membrane</keyword>
<dbReference type="InterPro" id="IPR051447">
    <property type="entry name" value="Lipoprotein-release_system"/>
</dbReference>
<dbReference type="InterPro" id="IPR003838">
    <property type="entry name" value="ABC3_permease_C"/>
</dbReference>
<keyword evidence="10" id="KW-1185">Reference proteome</keyword>
<accession>D7CW34</accession>
<organism evidence="9 10">
    <name type="scientific">Truepera radiovictrix (strain DSM 17093 / CIP 108686 / LMG 22925 / RQ-24)</name>
    <dbReference type="NCBI Taxonomy" id="649638"/>
    <lineage>
        <taxon>Bacteria</taxon>
        <taxon>Thermotogati</taxon>
        <taxon>Deinococcota</taxon>
        <taxon>Deinococci</taxon>
        <taxon>Trueperales</taxon>
        <taxon>Trueperaceae</taxon>
        <taxon>Truepera</taxon>
    </lineage>
</organism>